<evidence type="ECO:0008006" key="4">
    <source>
        <dbReference type="Google" id="ProtNLM"/>
    </source>
</evidence>
<dbReference type="EMBL" id="JBFAUK010000011">
    <property type="protein sequence ID" value="MEV5507955.1"/>
    <property type="molecule type" value="Genomic_DNA"/>
</dbReference>
<reference evidence="2 3" key="1">
    <citation type="submission" date="2024-06" db="EMBL/GenBank/DDBJ databases">
        <title>The Natural Products Discovery Center: Release of the First 8490 Sequenced Strains for Exploring Actinobacteria Biosynthetic Diversity.</title>
        <authorList>
            <person name="Kalkreuter E."/>
            <person name="Kautsar S.A."/>
            <person name="Yang D."/>
            <person name="Bader C.D."/>
            <person name="Teijaro C.N."/>
            <person name="Fluegel L."/>
            <person name="Davis C.M."/>
            <person name="Simpson J.R."/>
            <person name="Lauterbach L."/>
            <person name="Steele A.D."/>
            <person name="Gui C."/>
            <person name="Meng S."/>
            <person name="Li G."/>
            <person name="Viehrig K."/>
            <person name="Ye F."/>
            <person name="Su P."/>
            <person name="Kiefer A.F."/>
            <person name="Nichols A."/>
            <person name="Cepeda A.J."/>
            <person name="Yan W."/>
            <person name="Fan B."/>
            <person name="Jiang Y."/>
            <person name="Adhikari A."/>
            <person name="Zheng C.-J."/>
            <person name="Schuster L."/>
            <person name="Cowan T.M."/>
            <person name="Smanski M.J."/>
            <person name="Chevrette M.G."/>
            <person name="De Carvalho L.P.S."/>
            <person name="Shen B."/>
        </authorList>
    </citation>
    <scope>NUCLEOTIDE SEQUENCE [LARGE SCALE GENOMIC DNA]</scope>
    <source>
        <strain evidence="2 3">NPDC052347</strain>
    </source>
</reference>
<dbReference type="RefSeq" id="WP_109280152.1">
    <property type="nucleotide sequence ID" value="NZ_JBFAUK010000011.1"/>
</dbReference>
<name>A0ABV3K2B8_STRON</name>
<keyword evidence="3" id="KW-1185">Reference proteome</keyword>
<keyword evidence="1" id="KW-0732">Signal</keyword>
<evidence type="ECO:0000256" key="1">
    <source>
        <dbReference type="SAM" id="SignalP"/>
    </source>
</evidence>
<accession>A0ABV3K2B8</accession>
<comment type="caution">
    <text evidence="2">The sequence shown here is derived from an EMBL/GenBank/DDBJ whole genome shotgun (WGS) entry which is preliminary data.</text>
</comment>
<proteinExistence type="predicted"/>
<evidence type="ECO:0000313" key="2">
    <source>
        <dbReference type="EMBL" id="MEV5507955.1"/>
    </source>
</evidence>
<protein>
    <recommendedName>
        <fullName evidence="4">Proteinase inhibitor I42 chagasin domain-containing protein</fullName>
    </recommendedName>
</protein>
<feature type="signal peptide" evidence="1">
    <location>
        <begin position="1"/>
        <end position="22"/>
    </location>
</feature>
<evidence type="ECO:0000313" key="3">
    <source>
        <dbReference type="Proteomes" id="UP001552594"/>
    </source>
</evidence>
<gene>
    <name evidence="2" type="ORF">AB0L16_15975</name>
</gene>
<sequence length="135" mass="14326">MLGRTLLAATALVAAFAIPAAAPEADAAVRDTVTLSNNDNGHTVHAHSGDRLSVHLTTVPGKGVKWVWDKPTASSPSVLQRLDGRVLGNGDAVAHFRSAHTGRSDITAHRRCVVTSPGHRCPQLVQSWKVTVEVR</sequence>
<organism evidence="2 3">
    <name type="scientific">Streptomyces orinoci</name>
    <name type="common">Streptoverticillium orinoci</name>
    <dbReference type="NCBI Taxonomy" id="67339"/>
    <lineage>
        <taxon>Bacteria</taxon>
        <taxon>Bacillati</taxon>
        <taxon>Actinomycetota</taxon>
        <taxon>Actinomycetes</taxon>
        <taxon>Kitasatosporales</taxon>
        <taxon>Streptomycetaceae</taxon>
        <taxon>Streptomyces</taxon>
    </lineage>
</organism>
<feature type="chain" id="PRO_5045217754" description="Proteinase inhibitor I42 chagasin domain-containing protein" evidence="1">
    <location>
        <begin position="23"/>
        <end position="135"/>
    </location>
</feature>
<dbReference type="Proteomes" id="UP001552594">
    <property type="component" value="Unassembled WGS sequence"/>
</dbReference>